<comment type="caution">
    <text evidence="1">The sequence shown here is derived from an EMBL/GenBank/DDBJ whole genome shotgun (WGS) entry which is preliminary data.</text>
</comment>
<keyword evidence="2" id="KW-1185">Reference proteome</keyword>
<accession>A0A8X6VQU9</accession>
<reference evidence="1" key="1">
    <citation type="submission" date="2020-08" db="EMBL/GenBank/DDBJ databases">
        <title>Multicomponent nature underlies the extraordinary mechanical properties of spider dragline silk.</title>
        <authorList>
            <person name="Kono N."/>
            <person name="Nakamura H."/>
            <person name="Mori M."/>
            <person name="Yoshida Y."/>
            <person name="Ohtoshi R."/>
            <person name="Malay A.D."/>
            <person name="Moran D.A.P."/>
            <person name="Tomita M."/>
            <person name="Numata K."/>
            <person name="Arakawa K."/>
        </authorList>
    </citation>
    <scope>NUCLEOTIDE SEQUENCE</scope>
</reference>
<protein>
    <submittedName>
        <fullName evidence="1">Uncharacterized protein</fullName>
    </submittedName>
</protein>
<gene>
    <name evidence="1" type="ORF">TNCV_3384121</name>
</gene>
<name>A0A8X6VQU9_TRICX</name>
<sequence length="93" mass="10742">MLRDYEPWRRGFYPSDRHHHIGDLDTELREDRNLHATGVAPSTRSKSNQYPQTHLTQHNQFTATTHTLAITKAVRLFTDSLVGEYCSGIFISQ</sequence>
<dbReference type="AlphaFoldDB" id="A0A8X6VQU9"/>
<dbReference type="Proteomes" id="UP000887159">
    <property type="component" value="Unassembled WGS sequence"/>
</dbReference>
<evidence type="ECO:0000313" key="2">
    <source>
        <dbReference type="Proteomes" id="UP000887159"/>
    </source>
</evidence>
<dbReference type="EMBL" id="BMAU01021347">
    <property type="protein sequence ID" value="GFY17919.1"/>
    <property type="molecule type" value="Genomic_DNA"/>
</dbReference>
<evidence type="ECO:0000313" key="1">
    <source>
        <dbReference type="EMBL" id="GFY17919.1"/>
    </source>
</evidence>
<organism evidence="1 2">
    <name type="scientific">Trichonephila clavipes</name>
    <name type="common">Golden silk orbweaver</name>
    <name type="synonym">Nephila clavipes</name>
    <dbReference type="NCBI Taxonomy" id="2585209"/>
    <lineage>
        <taxon>Eukaryota</taxon>
        <taxon>Metazoa</taxon>
        <taxon>Ecdysozoa</taxon>
        <taxon>Arthropoda</taxon>
        <taxon>Chelicerata</taxon>
        <taxon>Arachnida</taxon>
        <taxon>Araneae</taxon>
        <taxon>Araneomorphae</taxon>
        <taxon>Entelegynae</taxon>
        <taxon>Araneoidea</taxon>
        <taxon>Nephilidae</taxon>
        <taxon>Trichonephila</taxon>
    </lineage>
</organism>
<proteinExistence type="predicted"/>